<dbReference type="Proteomes" id="UP000291084">
    <property type="component" value="Chromosome 1"/>
</dbReference>
<proteinExistence type="predicted"/>
<evidence type="ECO:0000313" key="2">
    <source>
        <dbReference type="Proteomes" id="UP000291084"/>
    </source>
</evidence>
<evidence type="ECO:0000313" key="1">
    <source>
        <dbReference type="EMBL" id="BAT74825.1"/>
    </source>
</evidence>
<organism evidence="1 2">
    <name type="scientific">Vigna angularis var. angularis</name>
    <dbReference type="NCBI Taxonomy" id="157739"/>
    <lineage>
        <taxon>Eukaryota</taxon>
        <taxon>Viridiplantae</taxon>
        <taxon>Streptophyta</taxon>
        <taxon>Embryophyta</taxon>
        <taxon>Tracheophyta</taxon>
        <taxon>Spermatophyta</taxon>
        <taxon>Magnoliopsida</taxon>
        <taxon>eudicotyledons</taxon>
        <taxon>Gunneridae</taxon>
        <taxon>Pentapetalae</taxon>
        <taxon>rosids</taxon>
        <taxon>fabids</taxon>
        <taxon>Fabales</taxon>
        <taxon>Fabaceae</taxon>
        <taxon>Papilionoideae</taxon>
        <taxon>50 kb inversion clade</taxon>
        <taxon>NPAAA clade</taxon>
        <taxon>indigoferoid/millettioid clade</taxon>
        <taxon>Phaseoleae</taxon>
        <taxon>Vigna</taxon>
    </lineage>
</organism>
<reference evidence="1 2" key="1">
    <citation type="journal article" date="2015" name="Sci. Rep.">
        <title>The power of single molecule real-time sequencing technology in the de novo assembly of a eukaryotic genome.</title>
        <authorList>
            <person name="Sakai H."/>
            <person name="Naito K."/>
            <person name="Ogiso-Tanaka E."/>
            <person name="Takahashi Y."/>
            <person name="Iseki K."/>
            <person name="Muto C."/>
            <person name="Satou K."/>
            <person name="Teruya K."/>
            <person name="Shiroma A."/>
            <person name="Shimoji M."/>
            <person name="Hirano T."/>
            <person name="Itoh T."/>
            <person name="Kaga A."/>
            <person name="Tomooka N."/>
        </authorList>
    </citation>
    <scope>NUCLEOTIDE SEQUENCE [LARGE SCALE GENOMIC DNA]</scope>
    <source>
        <strain evidence="2">cv. Shumari</strain>
    </source>
</reference>
<sequence>ISKPDFRQKNDRLQSILLFIVLKIRHSGVIQQKVAFKLYLITLSTWRRCVFSHCLRKNKAPFTCVFSHCFCREYFFSNLHSYESHVSSCPFARFIFRCKFKLSTQQDN</sequence>
<dbReference type="EMBL" id="AP015034">
    <property type="protein sequence ID" value="BAT74825.1"/>
    <property type="molecule type" value="Genomic_DNA"/>
</dbReference>
<keyword evidence="2" id="KW-1185">Reference proteome</keyword>
<protein>
    <submittedName>
        <fullName evidence="1">Uncharacterized protein</fullName>
    </submittedName>
</protein>
<gene>
    <name evidence="1" type="primary">Vigan.01G259000</name>
    <name evidence="1" type="ORF">VIGAN_01259000</name>
</gene>
<name>A0A0S3R2I1_PHAAN</name>
<feature type="non-terminal residue" evidence="1">
    <location>
        <position position="1"/>
    </location>
</feature>
<accession>A0A0S3R2I1</accession>
<dbReference type="AlphaFoldDB" id="A0A0S3R2I1"/>